<dbReference type="CDD" id="cd01428">
    <property type="entry name" value="ADK"/>
    <property type="match status" value="1"/>
</dbReference>
<evidence type="ECO:0000313" key="7">
    <source>
        <dbReference type="EMBL" id="KAF1840538.1"/>
    </source>
</evidence>
<dbReference type="InterPro" id="IPR033690">
    <property type="entry name" value="Adenylat_kinase_CS"/>
</dbReference>
<evidence type="ECO:0000256" key="3">
    <source>
        <dbReference type="ARBA" id="ARBA00022777"/>
    </source>
</evidence>
<dbReference type="Proteomes" id="UP000800039">
    <property type="component" value="Unassembled WGS sequence"/>
</dbReference>
<evidence type="ECO:0000256" key="2">
    <source>
        <dbReference type="ARBA" id="ARBA00022741"/>
    </source>
</evidence>
<evidence type="ECO:0000313" key="8">
    <source>
        <dbReference type="Proteomes" id="UP000800039"/>
    </source>
</evidence>
<evidence type="ECO:0000256" key="1">
    <source>
        <dbReference type="ARBA" id="ARBA00022679"/>
    </source>
</evidence>
<dbReference type="GO" id="GO:0046899">
    <property type="term" value="F:nucleoside triphosphate adenylate kinase activity"/>
    <property type="evidence" value="ECO:0007669"/>
    <property type="project" value="UniProtKB-UniRule"/>
</dbReference>
<proteinExistence type="inferred from homology"/>
<dbReference type="GO" id="GO:0046041">
    <property type="term" value="P:ITP metabolic process"/>
    <property type="evidence" value="ECO:0007669"/>
    <property type="project" value="UniProtKB-UniRule"/>
</dbReference>
<feature type="domain" description="Adenylate kinase active site lid" evidence="6">
    <location>
        <begin position="177"/>
        <end position="212"/>
    </location>
</feature>
<dbReference type="Pfam" id="PF05191">
    <property type="entry name" value="ADK_lid"/>
    <property type="match status" value="1"/>
</dbReference>
<dbReference type="OrthoDB" id="439792at2759"/>
<comment type="catalytic activity">
    <reaction evidence="5">
        <text>a ribonucleoside 5'-triphosphate + AMP = a ribonucleoside 5'-diphosphate + ADP</text>
        <dbReference type="Rhea" id="RHEA:13749"/>
        <dbReference type="ChEBI" id="CHEBI:57930"/>
        <dbReference type="ChEBI" id="CHEBI:61557"/>
        <dbReference type="ChEBI" id="CHEBI:456215"/>
        <dbReference type="ChEBI" id="CHEBI:456216"/>
        <dbReference type="EC" id="2.7.4.10"/>
    </reaction>
</comment>
<feature type="binding site" evidence="5">
    <location>
        <begin position="140"/>
        <end position="143"/>
    </location>
    <ligand>
        <name>AMP</name>
        <dbReference type="ChEBI" id="CHEBI:456215"/>
    </ligand>
</feature>
<comment type="similarity">
    <text evidence="5">Belongs to the adenylate kinase family. AK3 subfamily.</text>
</comment>
<feature type="region of interest" description="NMPbind" evidence="5">
    <location>
        <begin position="40"/>
        <end position="69"/>
    </location>
</feature>
<evidence type="ECO:0000256" key="4">
    <source>
        <dbReference type="ARBA" id="ARBA00023128"/>
    </source>
</evidence>
<dbReference type="EC" id="2.7.4.10" evidence="5"/>
<dbReference type="SUPFAM" id="SSF52540">
    <property type="entry name" value="P-loop containing nucleoside triphosphate hydrolases"/>
    <property type="match status" value="1"/>
</dbReference>
<dbReference type="Pfam" id="PF00406">
    <property type="entry name" value="ADK"/>
    <property type="match status" value="2"/>
</dbReference>
<dbReference type="HAMAP" id="MF_00235">
    <property type="entry name" value="Adenylate_kinase_Adk"/>
    <property type="match status" value="1"/>
</dbReference>
<dbReference type="GO" id="GO:0046033">
    <property type="term" value="P:AMP metabolic process"/>
    <property type="evidence" value="ECO:0007669"/>
    <property type="project" value="UniProtKB-UniRule"/>
</dbReference>
<dbReference type="InterPro" id="IPR028586">
    <property type="entry name" value="AK3/Ak4_mitochondrial"/>
</dbReference>
<reference evidence="7" key="1">
    <citation type="submission" date="2020-01" db="EMBL/GenBank/DDBJ databases">
        <authorList>
            <consortium name="DOE Joint Genome Institute"/>
            <person name="Haridas S."/>
            <person name="Albert R."/>
            <person name="Binder M."/>
            <person name="Bloem J."/>
            <person name="Labutti K."/>
            <person name="Salamov A."/>
            <person name="Andreopoulos B."/>
            <person name="Baker S.E."/>
            <person name="Barry K."/>
            <person name="Bills G."/>
            <person name="Bluhm B.H."/>
            <person name="Cannon C."/>
            <person name="Castanera R."/>
            <person name="Culley D.E."/>
            <person name="Daum C."/>
            <person name="Ezra D."/>
            <person name="Gonzalez J.B."/>
            <person name="Henrissat B."/>
            <person name="Kuo A."/>
            <person name="Liang C."/>
            <person name="Lipzen A."/>
            <person name="Lutzoni F."/>
            <person name="Magnuson J."/>
            <person name="Mondo S."/>
            <person name="Nolan M."/>
            <person name="Ohm R."/>
            <person name="Pangilinan J."/>
            <person name="Park H.-J."/>
            <person name="Ramirez L."/>
            <person name="Alfaro M."/>
            <person name="Sun H."/>
            <person name="Tritt A."/>
            <person name="Yoshinaga Y."/>
            <person name="Zwiers L.-H."/>
            <person name="Turgeon B.G."/>
            <person name="Goodwin S.B."/>
            <person name="Spatafora J.W."/>
            <person name="Crous P.W."/>
            <person name="Grigoriev I.V."/>
        </authorList>
    </citation>
    <scope>NUCLEOTIDE SEQUENCE</scope>
    <source>
        <strain evidence="7">CBS 394.84</strain>
    </source>
</reference>
<keyword evidence="5" id="KW-0342">GTP-binding</keyword>
<dbReference type="GO" id="GO:0005524">
    <property type="term" value="F:ATP binding"/>
    <property type="evidence" value="ECO:0007669"/>
    <property type="project" value="InterPro"/>
</dbReference>
<dbReference type="InterPro" id="IPR000850">
    <property type="entry name" value="Adenylat/UMP-CMP_kin"/>
</dbReference>
<keyword evidence="4 5" id="KW-0496">Mitochondrion</keyword>
<dbReference type="GO" id="GO:0005525">
    <property type="term" value="F:GTP binding"/>
    <property type="evidence" value="ECO:0007669"/>
    <property type="project" value="UniProtKB-KW"/>
</dbReference>
<dbReference type="Gene3D" id="3.40.50.300">
    <property type="entry name" value="P-loop containing nucleotide triphosphate hydrolases"/>
    <property type="match status" value="1"/>
</dbReference>
<comment type="caution">
    <text evidence="7">The sequence shown here is derived from an EMBL/GenBank/DDBJ whole genome shotgun (WGS) entry which is preliminary data.</text>
</comment>
<comment type="domain">
    <text evidence="5">Consists of three domains, a large central CORE domain and two small peripheral domains, NMPbind and LID, which undergo movements during catalysis. The LID domain closes over the site of phosphoryl transfer upon GTP binding. Assembling and dissambling the active center during each catalytic cycle provides an effective means to prevent GTP hydrolysis.</text>
</comment>
<feature type="binding site" evidence="5">
    <location>
        <begin position="19"/>
        <end position="24"/>
    </location>
    <ligand>
        <name>GTP</name>
        <dbReference type="ChEBI" id="CHEBI:37565"/>
    </ligand>
</feature>
<keyword evidence="8" id="KW-1185">Reference proteome</keyword>
<protein>
    <recommendedName>
        <fullName evidence="5">GTP:AMP phosphotransferase, mitochondrial</fullName>
        <ecNumber evidence="5">2.7.4.10</ecNumber>
    </recommendedName>
    <alternativeName>
        <fullName evidence="5">Adenylate kinase 3</fullName>
        <shortName evidence="5">AK 3</shortName>
    </alternativeName>
</protein>
<feature type="binding site" evidence="5">
    <location>
        <position position="46"/>
    </location>
    <ligand>
        <name>AMP</name>
        <dbReference type="ChEBI" id="CHEBI:456215"/>
    </ligand>
</feature>
<dbReference type="GO" id="GO:0004017">
    <property type="term" value="F:AMP kinase activity"/>
    <property type="evidence" value="ECO:0007669"/>
    <property type="project" value="InterPro"/>
</dbReference>
<dbReference type="HAMAP" id="MF_03169">
    <property type="entry name" value="Adenylate_kinase_AK3"/>
    <property type="match status" value="1"/>
</dbReference>
<feature type="binding site" evidence="5">
    <location>
        <begin position="67"/>
        <end position="69"/>
    </location>
    <ligand>
        <name>AMP</name>
        <dbReference type="ChEBI" id="CHEBI:456215"/>
    </ligand>
</feature>
<feature type="binding site" evidence="5">
    <location>
        <position position="177"/>
    </location>
    <ligand>
        <name>GTP</name>
        <dbReference type="ChEBI" id="CHEBI:37565"/>
    </ligand>
</feature>
<keyword evidence="2 5" id="KW-0547">Nucleotide-binding</keyword>
<feature type="binding site" evidence="5">
    <location>
        <begin position="186"/>
        <end position="187"/>
    </location>
    <ligand>
        <name>GTP</name>
        <dbReference type="ChEBI" id="CHEBI:37565"/>
    </ligand>
</feature>
<organism evidence="7 8">
    <name type="scientific">Cucurbitaria berberidis CBS 394.84</name>
    <dbReference type="NCBI Taxonomy" id="1168544"/>
    <lineage>
        <taxon>Eukaryota</taxon>
        <taxon>Fungi</taxon>
        <taxon>Dikarya</taxon>
        <taxon>Ascomycota</taxon>
        <taxon>Pezizomycotina</taxon>
        <taxon>Dothideomycetes</taxon>
        <taxon>Pleosporomycetidae</taxon>
        <taxon>Pleosporales</taxon>
        <taxon>Pleosporineae</taxon>
        <taxon>Cucurbitariaceae</taxon>
        <taxon>Cucurbitaria</taxon>
    </lineage>
</organism>
<dbReference type="PANTHER" id="PTHR23359">
    <property type="entry name" value="NUCLEOTIDE KINASE"/>
    <property type="match status" value="1"/>
</dbReference>
<dbReference type="AlphaFoldDB" id="A0A9P4G7M3"/>
<gene>
    <name evidence="5" type="primary">ADK2</name>
    <name evidence="7" type="ORF">K460DRAFT_349091</name>
</gene>
<feature type="binding site" evidence="5">
    <location>
        <position position="250"/>
    </location>
    <ligand>
        <name>GTP</name>
        <dbReference type="ChEBI" id="CHEBI:37565"/>
    </ligand>
</feature>
<keyword evidence="1 5" id="KW-0808">Transferase</keyword>
<feature type="binding site" evidence="5">
    <location>
        <position position="147"/>
    </location>
    <ligand>
        <name>AMP</name>
        <dbReference type="ChEBI" id="CHEBI:456215"/>
    </ligand>
</feature>
<feature type="region of interest" description="LID" evidence="5">
    <location>
        <begin position="176"/>
        <end position="213"/>
    </location>
</feature>
<feature type="binding site" evidence="5">
    <location>
        <position position="210"/>
    </location>
    <ligand>
        <name>AMP</name>
        <dbReference type="ChEBI" id="CHEBI:456215"/>
    </ligand>
</feature>
<comment type="subunit">
    <text evidence="5">Monomer.</text>
</comment>
<dbReference type="InterPro" id="IPR007862">
    <property type="entry name" value="Adenylate_kinase_lid-dom"/>
</dbReference>
<comment type="function">
    <text evidence="5">Involved in maintaining the homeostasis of cellular nucleotides by catalyzing the interconversion of nucleoside phosphates. Has GTP:AMP phosphotransferase and ITP:AMP phosphotransferase activities.</text>
</comment>
<dbReference type="GO" id="GO:0006172">
    <property type="term" value="P:ADP biosynthetic process"/>
    <property type="evidence" value="ECO:0007669"/>
    <property type="project" value="UniProtKB-UniRule"/>
</dbReference>
<dbReference type="PROSITE" id="PS00113">
    <property type="entry name" value="ADENYLATE_KINASE"/>
    <property type="match status" value="1"/>
</dbReference>
<accession>A0A9P4G7M3</accession>
<dbReference type="GO" id="GO:0046039">
    <property type="term" value="P:GTP metabolic process"/>
    <property type="evidence" value="ECO:0007669"/>
    <property type="project" value="UniProtKB-UniRule"/>
</dbReference>
<evidence type="ECO:0000256" key="5">
    <source>
        <dbReference type="HAMAP-Rule" id="MF_03169"/>
    </source>
</evidence>
<dbReference type="PRINTS" id="PR00094">
    <property type="entry name" value="ADENYLTKNASE"/>
</dbReference>
<comment type="subcellular location">
    <subcellularLocation>
        <location evidence="5">Mitochondrion matrix</location>
    </subcellularLocation>
</comment>
<feature type="binding site" evidence="5">
    <location>
        <position position="221"/>
    </location>
    <ligand>
        <name>AMP</name>
        <dbReference type="ChEBI" id="CHEBI:456215"/>
    </ligand>
</feature>
<dbReference type="InterPro" id="IPR027417">
    <property type="entry name" value="P-loop_NTPase"/>
</dbReference>
<name>A0A9P4G7M3_9PLEO</name>
<feature type="binding site" evidence="5">
    <location>
        <position position="41"/>
    </location>
    <ligand>
        <name>AMP</name>
        <dbReference type="ChEBI" id="CHEBI:456215"/>
    </ligand>
</feature>
<sequence>MTPSCLSRAARIILVGAPGVGKGTQTERLMKKFPELSSISSGDLLRMNVRERTPLGIQAESKMKSGALVPDGMILRLIVNELTTRGWIRDSGLRPYAVYCSSSSVDMAEDAVDSVIIPSALRTPRYTYSDQPSASFILDGFPRTATQAIQLDDIVPINMVVNLNTPSDIIIDRICNRWVHGPSGRVYNTTFNAPKVDGKDDVTGEPLTRRPDDDPEVWKARLKSFKENNEPLLEHYDRLGVLWTVNGNSSDEISPQLFKEFGKRFGNVEN</sequence>
<evidence type="ECO:0000259" key="6">
    <source>
        <dbReference type="Pfam" id="PF05191"/>
    </source>
</evidence>
<dbReference type="GO" id="GO:0005759">
    <property type="term" value="C:mitochondrial matrix"/>
    <property type="evidence" value="ECO:0007669"/>
    <property type="project" value="UniProtKB-SubCell"/>
</dbReference>
<keyword evidence="3 5" id="KW-0418">Kinase</keyword>
<dbReference type="EMBL" id="ML976620">
    <property type="protein sequence ID" value="KAF1840538.1"/>
    <property type="molecule type" value="Genomic_DNA"/>
</dbReference>